<proteinExistence type="predicted"/>
<comment type="pathway">
    <text evidence="1">Cofactor biosynthesis; adenosylcobalamin biosynthesis.</text>
</comment>
<dbReference type="PANTHER" id="PTHR43182">
    <property type="entry name" value="COBALT-PRECORRIN-6B C(15)-METHYLTRANSFERASE (DECARBOXYLATING)"/>
    <property type="match status" value="1"/>
</dbReference>
<dbReference type="InterPro" id="IPR029063">
    <property type="entry name" value="SAM-dependent_MTases_sf"/>
</dbReference>
<dbReference type="Gene3D" id="3.40.1010.10">
    <property type="entry name" value="Cobalt-precorrin-4 Transmethylase, Domain 1"/>
    <property type="match status" value="1"/>
</dbReference>
<evidence type="ECO:0000259" key="6">
    <source>
        <dbReference type="Pfam" id="PF00590"/>
    </source>
</evidence>
<dbReference type="GO" id="GO:0009236">
    <property type="term" value="P:cobalamin biosynthetic process"/>
    <property type="evidence" value="ECO:0007669"/>
    <property type="project" value="UniProtKB-KW"/>
</dbReference>
<gene>
    <name evidence="8" type="primary">cobK</name>
    <name evidence="8" type="ORF">IAB26_08100</name>
</gene>
<dbReference type="InterPro" id="IPR035996">
    <property type="entry name" value="4pyrrol_Methylase_sf"/>
</dbReference>
<dbReference type="SUPFAM" id="SSF53335">
    <property type="entry name" value="S-adenosyl-L-methionine-dependent methyltransferases"/>
    <property type="match status" value="1"/>
</dbReference>
<evidence type="ECO:0000256" key="5">
    <source>
        <dbReference type="ARBA" id="ARBA00022691"/>
    </source>
</evidence>
<dbReference type="NCBIfam" id="TIGR02469">
    <property type="entry name" value="CbiT"/>
    <property type="match status" value="1"/>
</dbReference>
<sequence length="664" mass="72767">MTRILIFAGTTEGRRLAEYLKRAGAEVLVSVATEYGETAFEEDDRIKVHAGRMDLAEMKGFLRREELSLVVDATHPYAQVVSANIRQACQECGAEYYRLLRAAGSGKEELSDCILVDSTEEAVAYLKETKGNVLVATGSKELSKFTAIPDYEKRIFARVLSTPEVVAECAKLGFCGKNLICMQGPFSEELNVAMLKQCKASYLVTKESGKAGGTPEKIRAARKAGAKVILIGRPEEAAAEEEIFSEQEIRKVLLNKMGLKPKRKISLIGIGMGNPDNLTVEARNAIQRAELLIGAKRMLESVKFLQKPSVCAYKAEEIHSYVKDHPEYEEVAILLSGDVGFYSGAKKLYDAFQGEELSVYSGISSVVYLCGKLHTSWEDVYLMSLHGRQQNLIAAVKEHKKVFALIGQKGGIEDLCRKLLSYGFSGVKLSVGENLSYDTERIREGTPEELLEQKFEDLSVVLIENEDAKGTVTHGLEDEAFLRAKVPMTKQGIRSISLSKLRLSRDSVVYDVGAGTGSVSVEMALQAPEGMVYAIEKKPEAVQLILQNKRHFQTDNLTVIEGLAPEAMEDLPCPTHVFVGGSSGNLAEILKAALGKNKKVRVVINAIALETVSEALECIRTLPVTDVSILTAMIGESKQVARYHMMMGQNPVYVIAFTGGEGDE</sequence>
<dbReference type="NCBIfam" id="TIGR00715">
    <property type="entry name" value="precor6x_red"/>
    <property type="match status" value="1"/>
</dbReference>
<feature type="domain" description="Tetrapyrrole methylase" evidence="6">
    <location>
        <begin position="264"/>
        <end position="450"/>
    </location>
</feature>
<evidence type="ECO:0000256" key="3">
    <source>
        <dbReference type="ARBA" id="ARBA00022603"/>
    </source>
</evidence>
<dbReference type="SUPFAM" id="SSF53790">
    <property type="entry name" value="Tetrapyrrole methylase"/>
    <property type="match status" value="1"/>
</dbReference>
<protein>
    <submittedName>
        <fullName evidence="8">Precorrin-6A reductase</fullName>
        <ecNumber evidence="8">1.3.1.54</ecNumber>
    </submittedName>
</protein>
<keyword evidence="8" id="KW-0560">Oxidoreductase</keyword>
<comment type="caution">
    <text evidence="8">The sequence shown here is derived from an EMBL/GenBank/DDBJ whole genome shotgun (WGS) entry which is preliminary data.</text>
</comment>
<name>A0A9D0ZVF0_9FIRM</name>
<keyword evidence="4" id="KW-0808">Transferase</keyword>
<feature type="domain" description="Methyltransferase" evidence="7">
    <location>
        <begin position="505"/>
        <end position="566"/>
    </location>
</feature>
<keyword evidence="3" id="KW-0489">Methyltransferase</keyword>
<dbReference type="EC" id="1.3.1.54" evidence="8"/>
<dbReference type="Pfam" id="PF02571">
    <property type="entry name" value="CbiJ"/>
    <property type="match status" value="1"/>
</dbReference>
<dbReference type="Pfam" id="PF00590">
    <property type="entry name" value="TP_methylase"/>
    <property type="match status" value="1"/>
</dbReference>
<dbReference type="CDD" id="cd02440">
    <property type="entry name" value="AdoMet_MTases"/>
    <property type="match status" value="1"/>
</dbReference>
<keyword evidence="5" id="KW-0949">S-adenosyl-L-methionine</keyword>
<dbReference type="NCBIfam" id="TIGR02467">
    <property type="entry name" value="CbiE"/>
    <property type="match status" value="1"/>
</dbReference>
<dbReference type="CDD" id="cd11644">
    <property type="entry name" value="Precorrin-6Y-MT"/>
    <property type="match status" value="1"/>
</dbReference>
<dbReference type="InterPro" id="IPR014008">
    <property type="entry name" value="Cbl_synth_MTase_CbiT"/>
</dbReference>
<dbReference type="InterPro" id="IPR003723">
    <property type="entry name" value="Precorrin-6x_reduct"/>
</dbReference>
<keyword evidence="2" id="KW-0169">Cobalamin biosynthesis</keyword>
<dbReference type="InterPro" id="IPR012818">
    <property type="entry name" value="CbiE"/>
</dbReference>
<reference evidence="8" key="2">
    <citation type="journal article" date="2021" name="PeerJ">
        <title>Extensive microbial diversity within the chicken gut microbiome revealed by metagenomics and culture.</title>
        <authorList>
            <person name="Gilroy R."/>
            <person name="Ravi A."/>
            <person name="Getino M."/>
            <person name="Pursley I."/>
            <person name="Horton D.L."/>
            <person name="Alikhan N.F."/>
            <person name="Baker D."/>
            <person name="Gharbi K."/>
            <person name="Hall N."/>
            <person name="Watson M."/>
            <person name="Adriaenssens E.M."/>
            <person name="Foster-Nyarko E."/>
            <person name="Jarju S."/>
            <person name="Secka A."/>
            <person name="Antonio M."/>
            <person name="Oren A."/>
            <person name="Chaudhuri R.R."/>
            <person name="La Ragione R."/>
            <person name="Hildebrand F."/>
            <person name="Pallen M.J."/>
        </authorList>
    </citation>
    <scope>NUCLEOTIDE SEQUENCE</scope>
    <source>
        <strain evidence="8">ChiSjej3B21-11622</strain>
    </source>
</reference>
<dbReference type="GO" id="GO:0008276">
    <property type="term" value="F:protein methyltransferase activity"/>
    <property type="evidence" value="ECO:0007669"/>
    <property type="project" value="InterPro"/>
</dbReference>
<evidence type="ECO:0000256" key="4">
    <source>
        <dbReference type="ARBA" id="ARBA00022679"/>
    </source>
</evidence>
<dbReference type="InterPro" id="IPR025714">
    <property type="entry name" value="Methyltranfer_dom"/>
</dbReference>
<dbReference type="GO" id="GO:0016994">
    <property type="term" value="F:precorrin-6A reductase activity"/>
    <property type="evidence" value="ECO:0007669"/>
    <property type="project" value="UniProtKB-EC"/>
</dbReference>
<evidence type="ECO:0000256" key="2">
    <source>
        <dbReference type="ARBA" id="ARBA00022573"/>
    </source>
</evidence>
<dbReference type="InterPro" id="IPR000878">
    <property type="entry name" value="4pyrrol_Mease"/>
</dbReference>
<dbReference type="Gene3D" id="3.30.950.10">
    <property type="entry name" value="Methyltransferase, Cobalt-precorrin-4 Transmethylase, Domain 2"/>
    <property type="match status" value="1"/>
</dbReference>
<dbReference type="InterPro" id="IPR014777">
    <property type="entry name" value="4pyrrole_Mease_sub1"/>
</dbReference>
<reference evidence="8" key="1">
    <citation type="submission" date="2020-10" db="EMBL/GenBank/DDBJ databases">
        <authorList>
            <person name="Gilroy R."/>
        </authorList>
    </citation>
    <scope>NUCLEOTIDE SEQUENCE</scope>
    <source>
        <strain evidence="8">ChiSjej3B21-11622</strain>
    </source>
</reference>
<evidence type="ECO:0000256" key="1">
    <source>
        <dbReference type="ARBA" id="ARBA00004953"/>
    </source>
</evidence>
<dbReference type="AlphaFoldDB" id="A0A9D0ZVF0"/>
<dbReference type="PROSITE" id="PS51014">
    <property type="entry name" value="COBK_CBIJ"/>
    <property type="match status" value="1"/>
</dbReference>
<dbReference type="GO" id="GO:0032259">
    <property type="term" value="P:methylation"/>
    <property type="evidence" value="ECO:0007669"/>
    <property type="project" value="UniProtKB-KW"/>
</dbReference>
<accession>A0A9D0ZVF0</accession>
<dbReference type="Pfam" id="PF13847">
    <property type="entry name" value="Methyltransf_31"/>
    <property type="match status" value="1"/>
</dbReference>
<dbReference type="EMBL" id="DVFT01000122">
    <property type="protein sequence ID" value="HIQ96509.1"/>
    <property type="molecule type" value="Genomic_DNA"/>
</dbReference>
<dbReference type="PANTHER" id="PTHR43182:SF1">
    <property type="entry name" value="COBALT-PRECORRIN-7 C(5)-METHYLTRANSFERASE"/>
    <property type="match status" value="1"/>
</dbReference>
<dbReference type="InterPro" id="IPR014776">
    <property type="entry name" value="4pyrrole_Mease_sub2"/>
</dbReference>
<organism evidence="8 9">
    <name type="scientific">Candidatus Limivivens merdigallinarum</name>
    <dbReference type="NCBI Taxonomy" id="2840859"/>
    <lineage>
        <taxon>Bacteria</taxon>
        <taxon>Bacillati</taxon>
        <taxon>Bacillota</taxon>
        <taxon>Clostridia</taxon>
        <taxon>Lachnospirales</taxon>
        <taxon>Lachnospiraceae</taxon>
        <taxon>Lachnospiraceae incertae sedis</taxon>
        <taxon>Candidatus Limivivens</taxon>
    </lineage>
</organism>
<dbReference type="Gene3D" id="3.40.50.150">
    <property type="entry name" value="Vaccinia Virus protein VP39"/>
    <property type="match status" value="1"/>
</dbReference>
<evidence type="ECO:0000313" key="8">
    <source>
        <dbReference type="EMBL" id="HIQ96509.1"/>
    </source>
</evidence>
<evidence type="ECO:0000313" key="9">
    <source>
        <dbReference type="Proteomes" id="UP000886886"/>
    </source>
</evidence>
<dbReference type="Proteomes" id="UP000886886">
    <property type="component" value="Unassembled WGS sequence"/>
</dbReference>
<dbReference type="InterPro" id="IPR050714">
    <property type="entry name" value="Cobalamin_biosynth_MTase"/>
</dbReference>
<evidence type="ECO:0000259" key="7">
    <source>
        <dbReference type="Pfam" id="PF13847"/>
    </source>
</evidence>